<feature type="domain" description="HD-GYP" evidence="2">
    <location>
        <begin position="61"/>
        <end position="257"/>
    </location>
</feature>
<comment type="caution">
    <text evidence="3">The sequence shown here is derived from an EMBL/GenBank/DDBJ whole genome shotgun (WGS) entry which is preliminary data.</text>
</comment>
<evidence type="ECO:0000259" key="2">
    <source>
        <dbReference type="PROSITE" id="PS51832"/>
    </source>
</evidence>
<gene>
    <name evidence="3" type="ORF">GM676_19395</name>
</gene>
<dbReference type="PANTHER" id="PTHR43155:SF2">
    <property type="entry name" value="CYCLIC DI-GMP PHOSPHODIESTERASE PA4108"/>
    <property type="match status" value="1"/>
</dbReference>
<dbReference type="CDD" id="cd00077">
    <property type="entry name" value="HDc"/>
    <property type="match status" value="1"/>
</dbReference>
<dbReference type="OrthoDB" id="9774747at2"/>
<dbReference type="PANTHER" id="PTHR43155">
    <property type="entry name" value="CYCLIC DI-GMP PHOSPHODIESTERASE PA4108-RELATED"/>
    <property type="match status" value="1"/>
</dbReference>
<keyword evidence="1" id="KW-0175">Coiled coil</keyword>
<proteinExistence type="predicted"/>
<accession>A0A6L6PLA5</accession>
<dbReference type="Proteomes" id="UP000475582">
    <property type="component" value="Unassembled WGS sequence"/>
</dbReference>
<dbReference type="AlphaFoldDB" id="A0A6L6PLA5"/>
<evidence type="ECO:0000313" key="3">
    <source>
        <dbReference type="EMBL" id="MTV39733.1"/>
    </source>
</evidence>
<dbReference type="Pfam" id="PF13487">
    <property type="entry name" value="HD_5"/>
    <property type="match status" value="1"/>
</dbReference>
<dbReference type="InterPro" id="IPR003607">
    <property type="entry name" value="HD/PDEase_dom"/>
</dbReference>
<dbReference type="RefSeq" id="WP_155465534.1">
    <property type="nucleotide sequence ID" value="NZ_WNKY01000023.1"/>
</dbReference>
<evidence type="ECO:0000256" key="1">
    <source>
        <dbReference type="SAM" id="Coils"/>
    </source>
</evidence>
<feature type="coiled-coil region" evidence="1">
    <location>
        <begin position="24"/>
        <end position="51"/>
    </location>
</feature>
<sequence>MSETNQLQSPLEAPAFAEPTPSVLHQLNLCNRELERLLHNLRNEHNAEREIRDIAREVIRAVSINPDIALACIFLSQINGTYAVRHCIETAVVCVVVARAMDLDAGNTLTVTAAALTMNVGMLRHHETFQNKNTPLTSEEMAIVRRHPEESVDMLRCVGVEDDDWISCVLMHHENDEGSGYPAGIASPEVTLNAKLLSLADRYCAQVSARNYRRSLPPYQALRNLIEDKVAPVDPVLVQYFQRELGDFPPGCVVRLTSGEIGVVSQRLAGGDGRGIHCLRDAAGGVLRPAAQRRTGDEGCCIAESLSEDQASIRFSMKQIWGPQASL</sequence>
<dbReference type="EMBL" id="WNKY01000023">
    <property type="protein sequence ID" value="MTV39733.1"/>
    <property type="molecule type" value="Genomic_DNA"/>
</dbReference>
<dbReference type="InterPro" id="IPR037522">
    <property type="entry name" value="HD_GYP_dom"/>
</dbReference>
<protein>
    <submittedName>
        <fullName evidence="3">HD domain-containing protein</fullName>
    </submittedName>
</protein>
<dbReference type="GO" id="GO:0008081">
    <property type="term" value="F:phosphoric diester hydrolase activity"/>
    <property type="evidence" value="ECO:0007669"/>
    <property type="project" value="UniProtKB-ARBA"/>
</dbReference>
<organism evidence="3 4">
    <name type="scientific">Duganella radicis</name>
    <dbReference type="NCBI Taxonomy" id="551988"/>
    <lineage>
        <taxon>Bacteria</taxon>
        <taxon>Pseudomonadati</taxon>
        <taxon>Pseudomonadota</taxon>
        <taxon>Betaproteobacteria</taxon>
        <taxon>Burkholderiales</taxon>
        <taxon>Oxalobacteraceae</taxon>
        <taxon>Telluria group</taxon>
        <taxon>Duganella</taxon>
    </lineage>
</organism>
<dbReference type="SUPFAM" id="SSF109604">
    <property type="entry name" value="HD-domain/PDEase-like"/>
    <property type="match status" value="1"/>
</dbReference>
<name>A0A6L6PLA5_9BURK</name>
<dbReference type="Gene3D" id="1.10.3210.10">
    <property type="entry name" value="Hypothetical protein af1432"/>
    <property type="match status" value="1"/>
</dbReference>
<reference evidence="3 4" key="1">
    <citation type="submission" date="2019-11" db="EMBL/GenBank/DDBJ databases">
        <title>Type strains purchased from KCTC, JCM and DSMZ.</title>
        <authorList>
            <person name="Lu H."/>
        </authorList>
    </citation>
    <scope>NUCLEOTIDE SEQUENCE [LARGE SCALE GENOMIC DNA]</scope>
    <source>
        <strain evidence="3 4">KCTC 22382</strain>
    </source>
</reference>
<dbReference type="PROSITE" id="PS51832">
    <property type="entry name" value="HD_GYP"/>
    <property type="match status" value="1"/>
</dbReference>
<keyword evidence="4" id="KW-1185">Reference proteome</keyword>
<evidence type="ECO:0000313" key="4">
    <source>
        <dbReference type="Proteomes" id="UP000475582"/>
    </source>
</evidence>